<protein>
    <submittedName>
        <fullName evidence="1">Threonine dehydrogenase and related Zn-dependent dehydrogenases</fullName>
    </submittedName>
</protein>
<evidence type="ECO:0000313" key="1">
    <source>
        <dbReference type="EMBL" id="BAZ92522.1"/>
    </source>
</evidence>
<reference evidence="1 2" key="1">
    <citation type="submission" date="2017-05" db="EMBL/GenBank/DDBJ databases">
        <title>Thiocyanate degradation by Thiohalobacter thiocyanaticus FOKN1.</title>
        <authorList>
            <person name="Oshiki M."/>
            <person name="Fukushima T."/>
            <person name="Kawano S."/>
            <person name="Nakagawa J."/>
        </authorList>
    </citation>
    <scope>NUCLEOTIDE SEQUENCE [LARGE SCALE GENOMIC DNA]</scope>
    <source>
        <strain evidence="1 2">FOKN1</strain>
    </source>
</reference>
<evidence type="ECO:0000313" key="2">
    <source>
        <dbReference type="Proteomes" id="UP000218765"/>
    </source>
</evidence>
<organism evidence="1 2">
    <name type="scientific">Thiohalobacter thiocyanaticus</name>
    <dbReference type="NCBI Taxonomy" id="585455"/>
    <lineage>
        <taxon>Bacteria</taxon>
        <taxon>Pseudomonadati</taxon>
        <taxon>Pseudomonadota</taxon>
        <taxon>Gammaproteobacteria</taxon>
        <taxon>Thiohalobacterales</taxon>
        <taxon>Thiohalobacteraceae</taxon>
        <taxon>Thiohalobacter</taxon>
    </lineage>
</organism>
<proteinExistence type="predicted"/>
<accession>A0A1Z4VM58</accession>
<dbReference type="AlphaFoldDB" id="A0A1Z4VM58"/>
<keyword evidence="2" id="KW-1185">Reference proteome</keyword>
<dbReference type="KEGG" id="ttc:FOKN1_0117"/>
<name>A0A1Z4VM58_9GAMM</name>
<dbReference type="Proteomes" id="UP000218765">
    <property type="component" value="Chromosome"/>
</dbReference>
<sequence length="163" mass="18328">MTVAWWSYRAAREGIGLPVPGAVLERLCRRLAGDSLEDLRIRPGAPTHLSISGRRKAGVWIEFNARFRLEAPGPDDPPRGLVLVPEKIQPFPVKSPMLAALAALDGVDRQGERLRLNLDHFMEEHQWGRRIPAAVRDRVRIDAVHADARSIRLLLRVSAQARR</sequence>
<gene>
    <name evidence="1" type="ORF">FOKN1_0117</name>
</gene>
<dbReference type="EMBL" id="AP018052">
    <property type="protein sequence ID" value="BAZ92522.1"/>
    <property type="molecule type" value="Genomic_DNA"/>
</dbReference>